<dbReference type="SMART" id="SM00401">
    <property type="entry name" value="ZnF_GATA"/>
    <property type="match status" value="1"/>
</dbReference>
<evidence type="ECO:0000313" key="8">
    <source>
        <dbReference type="EMBL" id="KAG0541464.1"/>
    </source>
</evidence>
<dbReference type="AlphaFoldDB" id="A0A921URD0"/>
<proteinExistence type="inferred from homology"/>
<evidence type="ECO:0000256" key="5">
    <source>
        <dbReference type="ARBA" id="ARBA00023159"/>
    </source>
</evidence>
<evidence type="ECO:0000313" key="9">
    <source>
        <dbReference type="Proteomes" id="UP000807115"/>
    </source>
</evidence>
<reference evidence="8" key="2">
    <citation type="submission" date="2020-10" db="EMBL/GenBank/DDBJ databases">
        <authorList>
            <person name="Cooper E.A."/>
            <person name="Brenton Z.W."/>
            <person name="Flinn B.S."/>
            <person name="Jenkins J."/>
            <person name="Shu S."/>
            <person name="Flowers D."/>
            <person name="Luo F."/>
            <person name="Wang Y."/>
            <person name="Xia P."/>
            <person name="Barry K."/>
            <person name="Daum C."/>
            <person name="Lipzen A."/>
            <person name="Yoshinaga Y."/>
            <person name="Schmutz J."/>
            <person name="Saski C."/>
            <person name="Vermerris W."/>
            <person name="Kresovich S."/>
        </authorList>
    </citation>
    <scope>NUCLEOTIDE SEQUENCE</scope>
</reference>
<evidence type="ECO:0000256" key="2">
    <source>
        <dbReference type="ARBA" id="ARBA00022723"/>
    </source>
</evidence>
<dbReference type="GO" id="GO:0043565">
    <property type="term" value="F:sequence-specific DNA binding"/>
    <property type="evidence" value="ECO:0007669"/>
    <property type="project" value="InterPro"/>
</dbReference>
<comment type="similarity">
    <text evidence="1">Belongs to the type IV zinc-finger family. Class A subfamily.</text>
</comment>
<dbReference type="SUPFAM" id="SSF57716">
    <property type="entry name" value="Glucocorticoid receptor-like (DNA-binding domain)"/>
    <property type="match status" value="1"/>
</dbReference>
<dbReference type="InterPro" id="IPR013088">
    <property type="entry name" value="Znf_NHR/GATA"/>
</dbReference>
<dbReference type="GO" id="GO:0008270">
    <property type="term" value="F:zinc ion binding"/>
    <property type="evidence" value="ECO:0007669"/>
    <property type="project" value="UniProtKB-KW"/>
</dbReference>
<reference evidence="8" key="1">
    <citation type="journal article" date="2019" name="BMC Genomics">
        <title>A new reference genome for Sorghum bicolor reveals high levels of sequence similarity between sweet and grain genotypes: implications for the genetics of sugar metabolism.</title>
        <authorList>
            <person name="Cooper E.A."/>
            <person name="Brenton Z.W."/>
            <person name="Flinn B.S."/>
            <person name="Jenkins J."/>
            <person name="Shu S."/>
            <person name="Flowers D."/>
            <person name="Luo F."/>
            <person name="Wang Y."/>
            <person name="Xia P."/>
            <person name="Barry K."/>
            <person name="Daum C."/>
            <person name="Lipzen A."/>
            <person name="Yoshinaga Y."/>
            <person name="Schmutz J."/>
            <person name="Saski C."/>
            <person name="Vermerris W."/>
            <person name="Kresovich S."/>
        </authorList>
    </citation>
    <scope>NUCLEOTIDE SEQUENCE</scope>
</reference>
<feature type="compositionally biased region" description="Basic residues" evidence="6">
    <location>
        <begin position="153"/>
        <end position="169"/>
    </location>
</feature>
<dbReference type="EMBL" id="CM027681">
    <property type="protein sequence ID" value="KAG0541464.1"/>
    <property type="molecule type" value="Genomic_DNA"/>
</dbReference>
<protein>
    <recommendedName>
        <fullName evidence="7">GATA-type domain-containing protein</fullName>
    </recommendedName>
</protein>
<evidence type="ECO:0000256" key="1">
    <source>
        <dbReference type="ARBA" id="ARBA00005694"/>
    </source>
</evidence>
<dbReference type="Proteomes" id="UP000807115">
    <property type="component" value="Chromosome 2"/>
</dbReference>
<keyword evidence="2" id="KW-0479">Metal-binding</keyword>
<gene>
    <name evidence="8" type="ORF">BDA96_02G019000</name>
</gene>
<evidence type="ECO:0000259" key="7">
    <source>
        <dbReference type="SMART" id="SM00401"/>
    </source>
</evidence>
<keyword evidence="5" id="KW-0010">Activator</keyword>
<accession>A0A921URD0</accession>
<keyword evidence="3" id="KW-0863">Zinc-finger</keyword>
<name>A0A921URD0_SORBI</name>
<dbReference type="InterPro" id="IPR000679">
    <property type="entry name" value="Znf_GATA"/>
</dbReference>
<dbReference type="PANTHER" id="PTHR45658:SF103">
    <property type="entry name" value="GATA TRANSCRIPTION FACTOR FAMILY PROTEIN-RELATED"/>
    <property type="match status" value="1"/>
</dbReference>
<dbReference type="PANTHER" id="PTHR45658">
    <property type="entry name" value="GATA TRANSCRIPTION FACTOR"/>
    <property type="match status" value="1"/>
</dbReference>
<organism evidence="8 9">
    <name type="scientific">Sorghum bicolor</name>
    <name type="common">Sorghum</name>
    <name type="synonym">Sorghum vulgare</name>
    <dbReference type="NCBI Taxonomy" id="4558"/>
    <lineage>
        <taxon>Eukaryota</taxon>
        <taxon>Viridiplantae</taxon>
        <taxon>Streptophyta</taxon>
        <taxon>Embryophyta</taxon>
        <taxon>Tracheophyta</taxon>
        <taxon>Spermatophyta</taxon>
        <taxon>Magnoliopsida</taxon>
        <taxon>Liliopsida</taxon>
        <taxon>Poales</taxon>
        <taxon>Poaceae</taxon>
        <taxon>PACMAD clade</taxon>
        <taxon>Panicoideae</taxon>
        <taxon>Andropogonodae</taxon>
        <taxon>Andropogoneae</taxon>
        <taxon>Sorghinae</taxon>
        <taxon>Sorghum</taxon>
    </lineage>
</organism>
<evidence type="ECO:0000256" key="3">
    <source>
        <dbReference type="ARBA" id="ARBA00022771"/>
    </source>
</evidence>
<feature type="region of interest" description="Disordered" evidence="6">
    <location>
        <begin position="140"/>
        <end position="170"/>
    </location>
</feature>
<dbReference type="InterPro" id="IPR051140">
    <property type="entry name" value="GATA_TF"/>
</dbReference>
<comment type="caution">
    <text evidence="8">The sequence shown here is derived from an EMBL/GenBank/DDBJ whole genome shotgun (WGS) entry which is preliminary data.</text>
</comment>
<evidence type="ECO:0000256" key="6">
    <source>
        <dbReference type="SAM" id="MobiDB-lite"/>
    </source>
</evidence>
<dbReference type="Gene3D" id="3.30.50.10">
    <property type="entry name" value="Erythroid Transcription Factor GATA-1, subunit A"/>
    <property type="match status" value="1"/>
</dbReference>
<sequence>MGVLGNSAHVGLPNGSGSGAMSDPALAAWTVPAPGNKIDKLKKWCLHCSITSTLQWRTGPLGESTLCNGHLVPEYWLRASPTFNQSEHSYNCLVPEYRSRASPTFNQSEHSYKHREVLKIRKKQEHLALPAAFKLISTRKHRMGKGQQQPTQVRKKRKGNKPTKDHRQRAAGTDAILLPSIIVPVAVSTIPIPATTTAPSFRFLTNCWIIHYNGSYCSSCMVCINGLCGICWKTGLPRVGRMFDWPSLPKQH</sequence>
<dbReference type="GO" id="GO:0006355">
    <property type="term" value="P:regulation of DNA-templated transcription"/>
    <property type="evidence" value="ECO:0007669"/>
    <property type="project" value="InterPro"/>
</dbReference>
<keyword evidence="4" id="KW-0862">Zinc</keyword>
<feature type="domain" description="GATA-type" evidence="7">
    <location>
        <begin position="39"/>
        <end position="81"/>
    </location>
</feature>
<evidence type="ECO:0000256" key="4">
    <source>
        <dbReference type="ARBA" id="ARBA00022833"/>
    </source>
</evidence>